<dbReference type="GO" id="GO:0097163">
    <property type="term" value="F:sulfur carrier activity"/>
    <property type="evidence" value="ECO:0007669"/>
    <property type="project" value="UniProtKB-UniRule"/>
</dbReference>
<organism evidence="4 5">
    <name type="scientific">Allofranklinella schreckenbergeri</name>
    <dbReference type="NCBI Taxonomy" id="1076744"/>
    <lineage>
        <taxon>Bacteria</taxon>
        <taxon>Pseudomonadati</taxon>
        <taxon>Pseudomonadota</taxon>
        <taxon>Betaproteobacteria</taxon>
        <taxon>Burkholderiales</taxon>
        <taxon>Comamonadaceae</taxon>
        <taxon>Allofranklinella</taxon>
    </lineage>
</organism>
<keyword evidence="1 3" id="KW-0963">Cytoplasm</keyword>
<accession>A0A3M6QB92</accession>
<dbReference type="Gene3D" id="3.10.20.10">
    <property type="match status" value="1"/>
</dbReference>
<evidence type="ECO:0000256" key="2">
    <source>
        <dbReference type="ARBA" id="ARBA00023150"/>
    </source>
</evidence>
<dbReference type="SUPFAM" id="SSF53927">
    <property type="entry name" value="Cytidine deaminase-like"/>
    <property type="match status" value="1"/>
</dbReference>
<dbReference type="InterPro" id="IPR016193">
    <property type="entry name" value="Cytidine_deaminase-like"/>
</dbReference>
<dbReference type="HAMAP" id="MF_00187">
    <property type="entry name" value="FdhD"/>
    <property type="match status" value="1"/>
</dbReference>
<dbReference type="PIRSF" id="PIRSF015626">
    <property type="entry name" value="FdhD"/>
    <property type="match status" value="1"/>
</dbReference>
<evidence type="ECO:0000313" key="5">
    <source>
        <dbReference type="Proteomes" id="UP000267035"/>
    </source>
</evidence>
<reference evidence="4 5" key="1">
    <citation type="submission" date="2018-10" db="EMBL/GenBank/DDBJ databases">
        <title>Comamonadaceae CDC group NO-1 genome sequencing and assembly.</title>
        <authorList>
            <person name="Bernier A.-M."/>
            <person name="Bernard K."/>
        </authorList>
    </citation>
    <scope>NUCLEOTIDE SEQUENCE [LARGE SCALE GENOMIC DNA]</scope>
    <source>
        <strain evidence="4 5">NML161473</strain>
    </source>
</reference>
<dbReference type="NCBIfam" id="TIGR00129">
    <property type="entry name" value="fdhD_narQ"/>
    <property type="match status" value="1"/>
</dbReference>
<dbReference type="Pfam" id="PF02634">
    <property type="entry name" value="FdhD-NarQ"/>
    <property type="match status" value="1"/>
</dbReference>
<protein>
    <recommendedName>
        <fullName evidence="3">Sulfur carrier protein FdhD</fullName>
    </recommendedName>
</protein>
<evidence type="ECO:0000256" key="3">
    <source>
        <dbReference type="HAMAP-Rule" id="MF_00187"/>
    </source>
</evidence>
<evidence type="ECO:0000313" key="4">
    <source>
        <dbReference type="EMBL" id="RMX00414.1"/>
    </source>
</evidence>
<dbReference type="GO" id="GO:0006777">
    <property type="term" value="P:Mo-molybdopterin cofactor biosynthetic process"/>
    <property type="evidence" value="ECO:0007669"/>
    <property type="project" value="UniProtKB-UniRule"/>
</dbReference>
<keyword evidence="5" id="KW-1185">Reference proteome</keyword>
<dbReference type="Proteomes" id="UP000267035">
    <property type="component" value="Unassembled WGS sequence"/>
</dbReference>
<dbReference type="GO" id="GO:0005737">
    <property type="term" value="C:cytoplasm"/>
    <property type="evidence" value="ECO:0007669"/>
    <property type="project" value="UniProtKB-SubCell"/>
</dbReference>
<dbReference type="GO" id="GO:0016783">
    <property type="term" value="F:sulfurtransferase activity"/>
    <property type="evidence" value="ECO:0007669"/>
    <property type="project" value="InterPro"/>
</dbReference>
<dbReference type="EMBL" id="RDQL01000005">
    <property type="protein sequence ID" value="RMX00414.1"/>
    <property type="molecule type" value="Genomic_DNA"/>
</dbReference>
<dbReference type="InterPro" id="IPR003786">
    <property type="entry name" value="FdhD"/>
</dbReference>
<sequence length="277" mass="29866">MADANDRQTPPRSQPRTVVRVAAGQDGRLHERDIQASEVPVALEYNGISHATMLATPADLEDFAYGFSFTEGIIASAQDVRGVEVQPVPEHGGIVVAIEISSACEYRLKQRRRALTGRTGCGLCGVDSLPEVVRDIAPVAAGAPVKVPALFQAQQAMRARQWLFEETGATHAAGWATRDGRLHLVREDVGRHNALDKLIGALIRREDLPVREGMALVSSRASFEMVQKSAAAGIDVLVALSAPTALAIDLAVRLNVGLAGFMREQRCTLYAHANRFV</sequence>
<dbReference type="RefSeq" id="WP_122253734.1">
    <property type="nucleotide sequence ID" value="NZ_RDQL01000005.1"/>
</dbReference>
<dbReference type="PANTHER" id="PTHR30592">
    <property type="entry name" value="FORMATE DEHYDROGENASE"/>
    <property type="match status" value="1"/>
</dbReference>
<dbReference type="PANTHER" id="PTHR30592:SF1">
    <property type="entry name" value="SULFUR CARRIER PROTEIN FDHD"/>
    <property type="match status" value="1"/>
</dbReference>
<dbReference type="Gene3D" id="3.40.140.10">
    <property type="entry name" value="Cytidine Deaminase, domain 2"/>
    <property type="match status" value="1"/>
</dbReference>
<dbReference type="AlphaFoldDB" id="A0A3M6QB92"/>
<feature type="binding site" evidence="3">
    <location>
        <begin position="261"/>
        <end position="266"/>
    </location>
    <ligand>
        <name>Mo-bis(molybdopterin guanine dinucleotide)</name>
        <dbReference type="ChEBI" id="CHEBI:60539"/>
    </ligand>
</feature>
<keyword evidence="2 3" id="KW-0501">Molybdenum cofactor biosynthesis</keyword>
<keyword evidence="4" id="KW-0808">Transferase</keyword>
<feature type="active site" description="Cysteine persulfide intermediate" evidence="3">
    <location>
        <position position="121"/>
    </location>
</feature>
<comment type="similarity">
    <text evidence="3">Belongs to the FdhD family.</text>
</comment>
<comment type="caution">
    <text evidence="4">The sequence shown here is derived from an EMBL/GenBank/DDBJ whole genome shotgun (WGS) entry which is preliminary data.</text>
</comment>
<comment type="function">
    <text evidence="3">Required for formate dehydrogenase (FDH) activity. Acts as a sulfur carrier protein that transfers sulfur from IscS to the molybdenum cofactor prior to its insertion into FDH.</text>
</comment>
<gene>
    <name evidence="3 4" type="primary">fdhD</name>
    <name evidence="4" type="ORF">EBQ25_04925</name>
</gene>
<proteinExistence type="inferred from homology"/>
<evidence type="ECO:0000256" key="1">
    <source>
        <dbReference type="ARBA" id="ARBA00022490"/>
    </source>
</evidence>
<comment type="subcellular location">
    <subcellularLocation>
        <location evidence="3">Cytoplasm</location>
    </subcellularLocation>
</comment>
<name>A0A3M6QB92_9BURK</name>